<comment type="caution">
    <text evidence="1">The sequence shown here is derived from an EMBL/GenBank/DDBJ whole genome shotgun (WGS) entry which is preliminary data.</text>
</comment>
<dbReference type="OrthoDB" id="3541842at2759"/>
<dbReference type="AlphaFoldDB" id="A0A8H4NUH2"/>
<gene>
    <name evidence="1" type="ORF">F53441_5403</name>
</gene>
<proteinExistence type="predicted"/>
<sequence>MSTDQEQVKPEPTVEEAMFDGITPQNTVYVKWDVKGGRDRTHEPYLDTTYSLEGQPNIQGVEIKSSVNVTVFCFADPNPSGNANIEIEGPTGGKHKIDPRRLGSYIVRTR</sequence>
<protein>
    <submittedName>
        <fullName evidence="1">Uncharacterized protein</fullName>
    </submittedName>
</protein>
<evidence type="ECO:0000313" key="1">
    <source>
        <dbReference type="EMBL" id="KAF4451724.1"/>
    </source>
</evidence>
<organism evidence="1 2">
    <name type="scientific">Fusarium austroafricanum</name>
    <dbReference type="NCBI Taxonomy" id="2364996"/>
    <lineage>
        <taxon>Eukaryota</taxon>
        <taxon>Fungi</taxon>
        <taxon>Dikarya</taxon>
        <taxon>Ascomycota</taxon>
        <taxon>Pezizomycotina</taxon>
        <taxon>Sordariomycetes</taxon>
        <taxon>Hypocreomycetidae</taxon>
        <taxon>Hypocreales</taxon>
        <taxon>Nectriaceae</taxon>
        <taxon>Fusarium</taxon>
        <taxon>Fusarium concolor species complex</taxon>
    </lineage>
</organism>
<reference evidence="1" key="1">
    <citation type="submission" date="2020-01" db="EMBL/GenBank/DDBJ databases">
        <title>Identification and distribution of gene clusters putatively required for synthesis of sphingolipid metabolism inhibitors in phylogenetically diverse species of the filamentous fungus Fusarium.</title>
        <authorList>
            <person name="Kim H.-S."/>
            <person name="Busman M."/>
            <person name="Brown D.W."/>
            <person name="Divon H."/>
            <person name="Uhlig S."/>
            <person name="Proctor R.H."/>
        </authorList>
    </citation>
    <scope>NUCLEOTIDE SEQUENCE</scope>
    <source>
        <strain evidence="1">NRRL 53441</strain>
    </source>
</reference>
<evidence type="ECO:0000313" key="2">
    <source>
        <dbReference type="Proteomes" id="UP000605986"/>
    </source>
</evidence>
<keyword evidence="2" id="KW-1185">Reference proteome</keyword>
<name>A0A8H4NUH2_9HYPO</name>
<dbReference type="EMBL" id="JAADJG010000212">
    <property type="protein sequence ID" value="KAF4451724.1"/>
    <property type="molecule type" value="Genomic_DNA"/>
</dbReference>
<dbReference type="Proteomes" id="UP000605986">
    <property type="component" value="Unassembled WGS sequence"/>
</dbReference>
<accession>A0A8H4NUH2</accession>